<sequence>MRLSKLKLTGFKSFVDPTTLSFPSNQVGIVGPNGCGKSNVIDAVRCFL</sequence>
<dbReference type="GO" id="GO:0000731">
    <property type="term" value="P:DNA synthesis involved in DNA repair"/>
    <property type="evidence" value="ECO:0007669"/>
    <property type="project" value="TreeGrafter"/>
</dbReference>
<evidence type="ECO:0000313" key="2">
    <source>
        <dbReference type="EMBL" id="OAD20424.1"/>
    </source>
</evidence>
<evidence type="ECO:0000313" key="3">
    <source>
        <dbReference type="Proteomes" id="UP000076962"/>
    </source>
</evidence>
<dbReference type="AlphaFoldDB" id="A0A176RXH5"/>
<comment type="caution">
    <text evidence="2">The sequence shown here is derived from an EMBL/GenBank/DDBJ whole genome shotgun (WGS) entry which is preliminary data.</text>
</comment>
<dbReference type="PANTHER" id="PTHR32182:SF0">
    <property type="entry name" value="DNA REPLICATION AND REPAIR PROTEIN RECF"/>
    <property type="match status" value="1"/>
</dbReference>
<gene>
    <name evidence="2" type="ORF">THIOM_003870</name>
</gene>
<dbReference type="Gene3D" id="3.40.50.300">
    <property type="entry name" value="P-loop containing nucleotide triphosphate hydrolases"/>
    <property type="match status" value="1"/>
</dbReference>
<keyword evidence="3" id="KW-1185">Reference proteome</keyword>
<dbReference type="InterPro" id="IPR003395">
    <property type="entry name" value="RecF/RecN/SMC_N"/>
</dbReference>
<dbReference type="Proteomes" id="UP000076962">
    <property type="component" value="Unassembled WGS sequence"/>
</dbReference>
<accession>A0A176RXH5</accession>
<reference evidence="2 3" key="1">
    <citation type="submission" date="2016-05" db="EMBL/GenBank/DDBJ databases">
        <title>Single-cell genome of chain-forming Candidatus Thiomargarita nelsonii and comparison to other large sulfur-oxidizing bacteria.</title>
        <authorList>
            <person name="Winkel M."/>
            <person name="Salman V."/>
            <person name="Woyke T."/>
            <person name="Schulz-Vogt H."/>
            <person name="Richter M."/>
            <person name="Flood B."/>
            <person name="Bailey J."/>
            <person name="Amann R."/>
            <person name="Mussmann M."/>
        </authorList>
    </citation>
    <scope>NUCLEOTIDE SEQUENCE [LARGE SCALE GENOMIC DNA]</scope>
    <source>
        <strain evidence="2 3">THI036</strain>
    </source>
</reference>
<dbReference type="PANTHER" id="PTHR32182">
    <property type="entry name" value="DNA REPLICATION AND REPAIR PROTEIN RECF"/>
    <property type="match status" value="1"/>
</dbReference>
<protein>
    <submittedName>
        <fullName evidence="2">Chromosome segregation protein SMC</fullName>
    </submittedName>
</protein>
<organism evidence="2 3">
    <name type="scientific">Candidatus Thiomargarita nelsonii</name>
    <dbReference type="NCBI Taxonomy" id="1003181"/>
    <lineage>
        <taxon>Bacteria</taxon>
        <taxon>Pseudomonadati</taxon>
        <taxon>Pseudomonadota</taxon>
        <taxon>Gammaproteobacteria</taxon>
        <taxon>Thiotrichales</taxon>
        <taxon>Thiotrichaceae</taxon>
        <taxon>Thiomargarita</taxon>
    </lineage>
</organism>
<dbReference type="GO" id="GO:0006302">
    <property type="term" value="P:double-strand break repair"/>
    <property type="evidence" value="ECO:0007669"/>
    <property type="project" value="TreeGrafter"/>
</dbReference>
<dbReference type="SUPFAM" id="SSF52540">
    <property type="entry name" value="P-loop containing nucleoside triphosphate hydrolases"/>
    <property type="match status" value="1"/>
</dbReference>
<feature type="domain" description="RecF/RecN/SMC N-terminal" evidence="1">
    <location>
        <begin position="3"/>
        <end position="46"/>
    </location>
</feature>
<evidence type="ECO:0000259" key="1">
    <source>
        <dbReference type="Pfam" id="PF02463"/>
    </source>
</evidence>
<dbReference type="Pfam" id="PF02463">
    <property type="entry name" value="SMC_N"/>
    <property type="match status" value="1"/>
</dbReference>
<proteinExistence type="predicted"/>
<dbReference type="PATRIC" id="fig|1003181.4.peg.5118"/>
<dbReference type="EMBL" id="LUTY01002385">
    <property type="protein sequence ID" value="OAD20424.1"/>
    <property type="molecule type" value="Genomic_DNA"/>
</dbReference>
<dbReference type="InterPro" id="IPR027417">
    <property type="entry name" value="P-loop_NTPase"/>
</dbReference>
<name>A0A176RXH5_9GAMM</name>